<dbReference type="PANTHER" id="PTHR43133">
    <property type="entry name" value="RNA POLYMERASE ECF-TYPE SIGMA FACTO"/>
    <property type="match status" value="1"/>
</dbReference>
<keyword evidence="2" id="KW-0805">Transcription regulation</keyword>
<name>A0A917DPK5_9BACT</name>
<reference evidence="6" key="2">
    <citation type="submission" date="2020-09" db="EMBL/GenBank/DDBJ databases">
        <authorList>
            <person name="Sun Q."/>
            <person name="Zhou Y."/>
        </authorList>
    </citation>
    <scope>NUCLEOTIDE SEQUENCE</scope>
    <source>
        <strain evidence="6">CGMCC 1.15958</strain>
    </source>
</reference>
<comment type="caution">
    <text evidence="6">The sequence shown here is derived from an EMBL/GenBank/DDBJ whole genome shotgun (WGS) entry which is preliminary data.</text>
</comment>
<keyword evidence="3" id="KW-0731">Sigma factor</keyword>
<dbReference type="Proteomes" id="UP000609064">
    <property type="component" value="Unassembled WGS sequence"/>
</dbReference>
<comment type="similarity">
    <text evidence="1">Belongs to the sigma-70 factor family. ECF subfamily.</text>
</comment>
<keyword evidence="5" id="KW-0804">Transcription</keyword>
<dbReference type="GO" id="GO:0003677">
    <property type="term" value="F:DNA binding"/>
    <property type="evidence" value="ECO:0007669"/>
    <property type="project" value="UniProtKB-KW"/>
</dbReference>
<dbReference type="AlphaFoldDB" id="A0A917DPK5"/>
<evidence type="ECO:0000256" key="2">
    <source>
        <dbReference type="ARBA" id="ARBA00023015"/>
    </source>
</evidence>
<dbReference type="SUPFAM" id="SSF88946">
    <property type="entry name" value="Sigma2 domain of RNA polymerase sigma factors"/>
    <property type="match status" value="1"/>
</dbReference>
<reference evidence="6" key="1">
    <citation type="journal article" date="2014" name="Int. J. Syst. Evol. Microbiol.">
        <title>Complete genome sequence of Corynebacterium casei LMG S-19264T (=DSM 44701T), isolated from a smear-ripened cheese.</title>
        <authorList>
            <consortium name="US DOE Joint Genome Institute (JGI-PGF)"/>
            <person name="Walter F."/>
            <person name="Albersmeier A."/>
            <person name="Kalinowski J."/>
            <person name="Ruckert C."/>
        </authorList>
    </citation>
    <scope>NUCLEOTIDE SEQUENCE</scope>
    <source>
        <strain evidence="6">CGMCC 1.15958</strain>
    </source>
</reference>
<dbReference type="RefSeq" id="WP_188766164.1">
    <property type="nucleotide sequence ID" value="NZ_BMKK01000004.1"/>
</dbReference>
<gene>
    <name evidence="6" type="ORF">GCM10011514_22350</name>
</gene>
<protein>
    <recommendedName>
        <fullName evidence="8">Sigma-70 family RNA polymerase sigma factor</fullName>
    </recommendedName>
</protein>
<dbReference type="EMBL" id="BMKK01000004">
    <property type="protein sequence ID" value="GGD57788.1"/>
    <property type="molecule type" value="Genomic_DNA"/>
</dbReference>
<sequence>MTFFTRKSTDNDLIEGIRSGGTQRRTFENKLYQKYNYLIRDAARKHKIEEEEASIAYSDAILTIIEHIGSGRFEGRSELKTYLYQIFFNKCVDVIRKNATKGAYHLSFDDILEPIPDPQRTVIQDLIRKQDHEKLRNLLTTLGERCQHLLNRWAEGYSDQESAKEFGYNSANVAQTTRLRCLEKLRELYGK</sequence>
<dbReference type="GO" id="GO:0016987">
    <property type="term" value="F:sigma factor activity"/>
    <property type="evidence" value="ECO:0007669"/>
    <property type="project" value="UniProtKB-KW"/>
</dbReference>
<evidence type="ECO:0000313" key="7">
    <source>
        <dbReference type="Proteomes" id="UP000609064"/>
    </source>
</evidence>
<dbReference type="NCBIfam" id="TIGR02937">
    <property type="entry name" value="sigma70-ECF"/>
    <property type="match status" value="1"/>
</dbReference>
<evidence type="ECO:0000256" key="5">
    <source>
        <dbReference type="ARBA" id="ARBA00023163"/>
    </source>
</evidence>
<dbReference type="InterPro" id="IPR013324">
    <property type="entry name" value="RNA_pol_sigma_r3/r4-like"/>
</dbReference>
<evidence type="ECO:0000313" key="6">
    <source>
        <dbReference type="EMBL" id="GGD57788.1"/>
    </source>
</evidence>
<dbReference type="InterPro" id="IPR039425">
    <property type="entry name" value="RNA_pol_sigma-70-like"/>
</dbReference>
<organism evidence="6 7">
    <name type="scientific">Emticicia aquatilis</name>
    <dbReference type="NCBI Taxonomy" id="1537369"/>
    <lineage>
        <taxon>Bacteria</taxon>
        <taxon>Pseudomonadati</taxon>
        <taxon>Bacteroidota</taxon>
        <taxon>Cytophagia</taxon>
        <taxon>Cytophagales</taxon>
        <taxon>Leadbetterellaceae</taxon>
        <taxon>Emticicia</taxon>
    </lineage>
</organism>
<evidence type="ECO:0008006" key="8">
    <source>
        <dbReference type="Google" id="ProtNLM"/>
    </source>
</evidence>
<dbReference type="Gene3D" id="1.10.1740.10">
    <property type="match status" value="1"/>
</dbReference>
<dbReference type="InterPro" id="IPR013325">
    <property type="entry name" value="RNA_pol_sigma_r2"/>
</dbReference>
<proteinExistence type="inferred from homology"/>
<dbReference type="InterPro" id="IPR014284">
    <property type="entry name" value="RNA_pol_sigma-70_dom"/>
</dbReference>
<dbReference type="Gene3D" id="1.10.10.10">
    <property type="entry name" value="Winged helix-like DNA-binding domain superfamily/Winged helix DNA-binding domain"/>
    <property type="match status" value="1"/>
</dbReference>
<dbReference type="PANTHER" id="PTHR43133:SF8">
    <property type="entry name" value="RNA POLYMERASE SIGMA FACTOR HI_1459-RELATED"/>
    <property type="match status" value="1"/>
</dbReference>
<keyword evidence="7" id="KW-1185">Reference proteome</keyword>
<evidence type="ECO:0000256" key="1">
    <source>
        <dbReference type="ARBA" id="ARBA00010641"/>
    </source>
</evidence>
<dbReference type="GO" id="GO:0006352">
    <property type="term" value="P:DNA-templated transcription initiation"/>
    <property type="evidence" value="ECO:0007669"/>
    <property type="project" value="InterPro"/>
</dbReference>
<accession>A0A917DPK5</accession>
<dbReference type="SUPFAM" id="SSF88659">
    <property type="entry name" value="Sigma3 and sigma4 domains of RNA polymerase sigma factors"/>
    <property type="match status" value="1"/>
</dbReference>
<evidence type="ECO:0000256" key="4">
    <source>
        <dbReference type="ARBA" id="ARBA00023125"/>
    </source>
</evidence>
<evidence type="ECO:0000256" key="3">
    <source>
        <dbReference type="ARBA" id="ARBA00023082"/>
    </source>
</evidence>
<keyword evidence="4" id="KW-0238">DNA-binding</keyword>
<dbReference type="InterPro" id="IPR036388">
    <property type="entry name" value="WH-like_DNA-bd_sf"/>
</dbReference>